<protein>
    <recommendedName>
        <fullName evidence="3">Outer membrane protein assembly factor BamE</fullName>
    </recommendedName>
</protein>
<dbReference type="PROSITE" id="PS51257">
    <property type="entry name" value="PROKAR_LIPOPROTEIN"/>
    <property type="match status" value="1"/>
</dbReference>
<reference evidence="1 2" key="1">
    <citation type="submission" date="2020-05" db="EMBL/GenBank/DDBJ databases">
        <title>Tigecycline resistant gene in Empedobacter stercoris.</title>
        <authorList>
            <person name="Chen Y."/>
            <person name="Cheng Y."/>
            <person name="Zhou K."/>
        </authorList>
    </citation>
    <scope>NUCLEOTIDE SEQUENCE [LARGE SCALE GENOMIC DNA]</scope>
    <source>
        <strain evidence="1 2">ES202</strain>
    </source>
</reference>
<sequence length="115" mass="13398">MRIKNYILLALSAVLFSCGKFSHEKFDSNKWKTENLNSENNWNLRWSMMNDLRNNYQIKGLTQKEIIELLGTPENIINNQFRYFLGYSGKGINTGILVLTFDENNKVLNFIVTEG</sequence>
<name>A0ABX1WNY4_9FLAO</name>
<accession>A0ABX1WNY4</accession>
<evidence type="ECO:0000313" key="2">
    <source>
        <dbReference type="Proteomes" id="UP000580344"/>
    </source>
</evidence>
<evidence type="ECO:0000313" key="1">
    <source>
        <dbReference type="EMBL" id="NOJ76255.1"/>
    </source>
</evidence>
<dbReference type="Proteomes" id="UP000580344">
    <property type="component" value="Unassembled WGS sequence"/>
</dbReference>
<organism evidence="1 2">
    <name type="scientific">Empedobacter stercoris</name>
    <dbReference type="NCBI Taxonomy" id="1628248"/>
    <lineage>
        <taxon>Bacteria</taxon>
        <taxon>Pseudomonadati</taxon>
        <taxon>Bacteroidota</taxon>
        <taxon>Flavobacteriia</taxon>
        <taxon>Flavobacteriales</taxon>
        <taxon>Weeksellaceae</taxon>
        <taxon>Empedobacter</taxon>
    </lineage>
</organism>
<proteinExistence type="predicted"/>
<dbReference type="RefSeq" id="WP_171623549.1">
    <property type="nucleotide sequence ID" value="NZ_CP053698.1"/>
</dbReference>
<dbReference type="EMBL" id="JABFOQ010000026">
    <property type="protein sequence ID" value="NOJ76255.1"/>
    <property type="molecule type" value="Genomic_DNA"/>
</dbReference>
<gene>
    <name evidence="1" type="ORF">HMH06_10500</name>
</gene>
<keyword evidence="2" id="KW-1185">Reference proteome</keyword>
<evidence type="ECO:0008006" key="3">
    <source>
        <dbReference type="Google" id="ProtNLM"/>
    </source>
</evidence>
<comment type="caution">
    <text evidence="1">The sequence shown here is derived from an EMBL/GenBank/DDBJ whole genome shotgun (WGS) entry which is preliminary data.</text>
</comment>